<keyword evidence="7 8" id="KW-0472">Membrane</keyword>
<dbReference type="CTD" id="406559"/>
<dbReference type="Proteomes" id="UP000314986">
    <property type="component" value="Unassembled WGS sequence"/>
</dbReference>
<dbReference type="Gene3D" id="1.20.140.150">
    <property type="match status" value="1"/>
</dbReference>
<accession>V9L6C4</accession>
<organism evidence="9">
    <name type="scientific">Callorhinchus milii</name>
    <name type="common">Ghost shark</name>
    <dbReference type="NCBI Taxonomy" id="7868"/>
    <lineage>
        <taxon>Eukaryota</taxon>
        <taxon>Metazoa</taxon>
        <taxon>Chordata</taxon>
        <taxon>Craniata</taxon>
        <taxon>Vertebrata</taxon>
        <taxon>Chondrichthyes</taxon>
        <taxon>Holocephali</taxon>
        <taxon>Chimaeriformes</taxon>
        <taxon>Callorhinchidae</taxon>
        <taxon>Callorhinchus</taxon>
    </lineage>
</organism>
<reference evidence="11" key="2">
    <citation type="journal article" date="2007" name="PLoS Biol.">
        <title>Survey sequencing and comparative analysis of the elephant shark (Callorhinchus milii) genome.</title>
        <authorList>
            <person name="Venkatesh B."/>
            <person name="Kirkness E.F."/>
            <person name="Loh Y.H."/>
            <person name="Halpern A.L."/>
            <person name="Lee A.P."/>
            <person name="Johnson J."/>
            <person name="Dandona N."/>
            <person name="Viswanathan L.D."/>
            <person name="Tay A."/>
            <person name="Venter J.C."/>
            <person name="Strausberg R.L."/>
            <person name="Brenner S."/>
        </authorList>
    </citation>
    <scope>NUCLEOTIDE SEQUENCE [LARGE SCALE GENOMIC DNA]</scope>
</reference>
<feature type="transmembrane region" description="Helical" evidence="8">
    <location>
        <begin position="117"/>
        <end position="141"/>
    </location>
</feature>
<gene>
    <name evidence="10" type="primary">cldn5a</name>
</gene>
<feature type="transmembrane region" description="Helical" evidence="8">
    <location>
        <begin position="162"/>
        <end position="181"/>
    </location>
</feature>
<evidence type="ECO:0000256" key="2">
    <source>
        <dbReference type="ARBA" id="ARBA00022427"/>
    </source>
</evidence>
<dbReference type="InterPro" id="IPR017974">
    <property type="entry name" value="Claudin_CS"/>
</dbReference>
<dbReference type="GO" id="GO:0005198">
    <property type="term" value="F:structural molecule activity"/>
    <property type="evidence" value="ECO:0007669"/>
    <property type="project" value="InterPro"/>
</dbReference>
<dbReference type="EMBL" id="JW874640">
    <property type="protein sequence ID" value="AFP07157.1"/>
    <property type="molecule type" value="mRNA"/>
</dbReference>
<comment type="function">
    <text evidence="8">Claudins function as major constituents of the tight junction complexes that regulate the permeability of epithelia.</text>
</comment>
<dbReference type="OrthoDB" id="9423433at2759"/>
<dbReference type="InterPro" id="IPR006187">
    <property type="entry name" value="Claudin"/>
</dbReference>
<evidence type="ECO:0000256" key="3">
    <source>
        <dbReference type="ARBA" id="ARBA00022475"/>
    </source>
</evidence>
<comment type="similarity">
    <text evidence="1 8">Belongs to the claudin family.</text>
</comment>
<dbReference type="AlphaFoldDB" id="V9L6C4"/>
<evidence type="ECO:0000256" key="1">
    <source>
        <dbReference type="ARBA" id="ARBA00008295"/>
    </source>
</evidence>
<dbReference type="Pfam" id="PF00822">
    <property type="entry name" value="PMP22_Claudin"/>
    <property type="match status" value="1"/>
</dbReference>
<protein>
    <recommendedName>
        <fullName evidence="8">Claudin</fullName>
    </recommendedName>
</protein>
<dbReference type="GeneTree" id="ENSGT00940000161769"/>
<dbReference type="PANTHER" id="PTHR12002">
    <property type="entry name" value="CLAUDIN"/>
    <property type="match status" value="1"/>
</dbReference>
<name>V9L6C4_CALMI</name>
<dbReference type="RefSeq" id="XP_007906815.1">
    <property type="nucleotide sequence ID" value="XM_007908624.2"/>
</dbReference>
<evidence type="ECO:0000256" key="7">
    <source>
        <dbReference type="ARBA" id="ARBA00023136"/>
    </source>
</evidence>
<evidence type="ECO:0000313" key="10">
    <source>
        <dbReference type="Ensembl" id="ENSCMIP00000033155.1"/>
    </source>
</evidence>
<dbReference type="OMA" id="SWFANTI"/>
<keyword evidence="11" id="KW-1185">Reference proteome</keyword>
<dbReference type="PROSITE" id="PS01346">
    <property type="entry name" value="CLAUDIN"/>
    <property type="match status" value="1"/>
</dbReference>
<dbReference type="InterPro" id="IPR004031">
    <property type="entry name" value="PMP22/EMP/MP20/Claudin"/>
</dbReference>
<keyword evidence="2 8" id="KW-0796">Tight junction</keyword>
<dbReference type="GO" id="GO:0005923">
    <property type="term" value="C:bicellular tight junction"/>
    <property type="evidence" value="ECO:0007669"/>
    <property type="project" value="UniProtKB-SubCell"/>
</dbReference>
<comment type="subcellular location">
    <subcellularLocation>
        <location evidence="8">Cell junction</location>
        <location evidence="8">Tight junction</location>
    </subcellularLocation>
    <subcellularLocation>
        <location evidence="8">Cell membrane</location>
        <topology evidence="8">Multi-pass membrane protein</topology>
    </subcellularLocation>
</comment>
<dbReference type="GeneID" id="103188588"/>
<keyword evidence="4 8" id="KW-0812">Transmembrane</keyword>
<dbReference type="KEGG" id="cmk:103188588"/>
<reference evidence="10" key="4">
    <citation type="submission" date="2025-05" db="UniProtKB">
        <authorList>
            <consortium name="Ensembl"/>
        </authorList>
    </citation>
    <scope>IDENTIFICATION</scope>
</reference>
<evidence type="ECO:0000313" key="11">
    <source>
        <dbReference type="Proteomes" id="UP000314986"/>
    </source>
</evidence>
<sequence length="216" mass="23183">MASTGLEILGLALCVVGWLGVMLACGLPMWKVTAFIENNIILAQTVWEGLWMNCVVLSTGQMQCKVYSSLLALGPDQQTARALTVIASIMGLFGILITIFGAQCTNCIEGETVKARIVISGGAVFILAGFLLMIPVSWMAHTIVRDFHDPNVPSSKKREMGAALYVGWAASALLFIGGSLLCCSCPPKQEQSAFAVKYTAPRRAAANGDYDKRNYV</sequence>
<keyword evidence="6 8" id="KW-1133">Transmembrane helix</keyword>
<evidence type="ECO:0000313" key="9">
    <source>
        <dbReference type="EMBL" id="AFP07157.1"/>
    </source>
</evidence>
<evidence type="ECO:0000256" key="8">
    <source>
        <dbReference type="RuleBase" id="RU060637"/>
    </source>
</evidence>
<feature type="transmembrane region" description="Helical" evidence="8">
    <location>
        <begin position="40"/>
        <end position="59"/>
    </location>
</feature>
<keyword evidence="3 8" id="KW-1003">Cell membrane</keyword>
<feature type="transmembrane region" description="Helical" evidence="8">
    <location>
        <begin position="80"/>
        <end position="102"/>
    </location>
</feature>
<evidence type="ECO:0000256" key="5">
    <source>
        <dbReference type="ARBA" id="ARBA00022949"/>
    </source>
</evidence>
<proteinExistence type="evidence at transcript level"/>
<evidence type="ECO:0000256" key="4">
    <source>
        <dbReference type="ARBA" id="ARBA00022692"/>
    </source>
</evidence>
<keyword evidence="5 8" id="KW-0965">Cell junction</keyword>
<dbReference type="GO" id="GO:0005886">
    <property type="term" value="C:plasma membrane"/>
    <property type="evidence" value="ECO:0007669"/>
    <property type="project" value="UniProtKB-SubCell"/>
</dbReference>
<reference evidence="9 11" key="3">
    <citation type="journal article" date="2014" name="Nature">
        <title>Elephant shark genome provides unique insights into gnathostome evolution.</title>
        <authorList>
            <consortium name="International Elephant Shark Genome Sequencing Consortium"/>
            <person name="Venkatesh B."/>
            <person name="Lee A.P."/>
            <person name="Ravi V."/>
            <person name="Maurya A.K."/>
            <person name="Lian M.M."/>
            <person name="Swann J.B."/>
            <person name="Ohta Y."/>
            <person name="Flajnik M.F."/>
            <person name="Sutoh Y."/>
            <person name="Kasahara M."/>
            <person name="Hoon S."/>
            <person name="Gangu V."/>
            <person name="Roy S.W."/>
            <person name="Irimia M."/>
            <person name="Korzh V."/>
            <person name="Kondrychyn I."/>
            <person name="Lim Z.W."/>
            <person name="Tay B.H."/>
            <person name="Tohari S."/>
            <person name="Kong K.W."/>
            <person name="Ho S."/>
            <person name="Lorente-Galdos B."/>
            <person name="Quilez J."/>
            <person name="Marques-Bonet T."/>
            <person name="Raney B.J."/>
            <person name="Ingham P.W."/>
            <person name="Tay A."/>
            <person name="Hillier L.W."/>
            <person name="Minx P."/>
            <person name="Boehm T."/>
            <person name="Wilson R.K."/>
            <person name="Brenner S."/>
            <person name="Warren W.C."/>
        </authorList>
    </citation>
    <scope>NUCLEOTIDE SEQUENCE</scope>
    <source>
        <tissue evidence="9">Testis</tissue>
    </source>
</reference>
<dbReference type="Ensembl" id="ENSCMIT00000033660.1">
    <property type="protein sequence ID" value="ENSCMIP00000033155.1"/>
    <property type="gene ID" value="ENSCMIG00000014166.1"/>
</dbReference>
<dbReference type="STRING" id="7868.ENSCMIP00000033155"/>
<reference evidence="11" key="1">
    <citation type="journal article" date="2006" name="Science">
        <title>Ancient noncoding elements conserved in the human genome.</title>
        <authorList>
            <person name="Venkatesh B."/>
            <person name="Kirkness E.F."/>
            <person name="Loh Y.H."/>
            <person name="Halpern A.L."/>
            <person name="Lee A.P."/>
            <person name="Johnson J."/>
            <person name="Dandona N."/>
            <person name="Viswanathan L.D."/>
            <person name="Tay A."/>
            <person name="Venter J.C."/>
            <person name="Strausberg R.L."/>
            <person name="Brenner S."/>
        </authorList>
    </citation>
    <scope>NUCLEOTIDE SEQUENCE [LARGE SCALE GENOMIC DNA]</scope>
</reference>
<dbReference type="PRINTS" id="PR01077">
    <property type="entry name" value="CLAUDIN"/>
</dbReference>
<dbReference type="FunFam" id="1.20.140.150:FF:000001">
    <property type="entry name" value="Claudin"/>
    <property type="match status" value="1"/>
</dbReference>
<evidence type="ECO:0000256" key="6">
    <source>
        <dbReference type="ARBA" id="ARBA00022989"/>
    </source>
</evidence>